<evidence type="ECO:0000256" key="1">
    <source>
        <dbReference type="SAM" id="MobiDB-lite"/>
    </source>
</evidence>
<feature type="region of interest" description="Disordered" evidence="1">
    <location>
        <begin position="1"/>
        <end position="76"/>
    </location>
</feature>
<dbReference type="InParanoid" id="A0A1V8THG3"/>
<feature type="compositionally biased region" description="Basic and acidic residues" evidence="1">
    <location>
        <begin position="29"/>
        <end position="48"/>
    </location>
</feature>
<name>A0A1V8THG3_9PEZI</name>
<proteinExistence type="predicted"/>
<evidence type="ECO:0000313" key="3">
    <source>
        <dbReference type="Proteomes" id="UP000192596"/>
    </source>
</evidence>
<dbReference type="OrthoDB" id="3439627at2759"/>
<organism evidence="2 3">
    <name type="scientific">Cryoendolithus antarcticus</name>
    <dbReference type="NCBI Taxonomy" id="1507870"/>
    <lineage>
        <taxon>Eukaryota</taxon>
        <taxon>Fungi</taxon>
        <taxon>Dikarya</taxon>
        <taxon>Ascomycota</taxon>
        <taxon>Pezizomycotina</taxon>
        <taxon>Dothideomycetes</taxon>
        <taxon>Dothideomycetidae</taxon>
        <taxon>Cladosporiales</taxon>
        <taxon>Cladosporiaceae</taxon>
        <taxon>Cryoendolithus</taxon>
    </lineage>
</organism>
<dbReference type="STRING" id="1507870.A0A1V8THG3"/>
<dbReference type="Proteomes" id="UP000192596">
    <property type="component" value="Unassembled WGS sequence"/>
</dbReference>
<keyword evidence="3" id="KW-1185">Reference proteome</keyword>
<gene>
    <name evidence="2" type="ORF">B0A48_04115</name>
</gene>
<comment type="caution">
    <text evidence="2">The sequence shown here is derived from an EMBL/GenBank/DDBJ whole genome shotgun (WGS) entry which is preliminary data.</text>
</comment>
<dbReference type="AlphaFoldDB" id="A0A1V8THG3"/>
<sequence>MPRDGSGAGDNAEELGETKIHGAGGEAGSKVDRSDKAAPMPSEEKGDSIEGMNASGGGNKITDSRKGESKVHKDNE</sequence>
<dbReference type="EMBL" id="NAJO01000008">
    <property type="protein sequence ID" value="OQO10815.1"/>
    <property type="molecule type" value="Genomic_DNA"/>
</dbReference>
<reference evidence="3" key="1">
    <citation type="submission" date="2017-03" db="EMBL/GenBank/DDBJ databases">
        <title>Genomes of endolithic fungi from Antarctica.</title>
        <authorList>
            <person name="Coleine C."/>
            <person name="Masonjones S."/>
            <person name="Stajich J.E."/>
        </authorList>
    </citation>
    <scope>NUCLEOTIDE SEQUENCE [LARGE SCALE GENOMIC DNA]</scope>
    <source>
        <strain evidence="3">CCFEE 5527</strain>
    </source>
</reference>
<protein>
    <submittedName>
        <fullName evidence="2">Uncharacterized protein</fullName>
    </submittedName>
</protein>
<feature type="compositionally biased region" description="Basic and acidic residues" evidence="1">
    <location>
        <begin position="62"/>
        <end position="76"/>
    </location>
</feature>
<evidence type="ECO:0000313" key="2">
    <source>
        <dbReference type="EMBL" id="OQO10815.1"/>
    </source>
</evidence>
<accession>A0A1V8THG3</accession>